<dbReference type="Pfam" id="PF07714">
    <property type="entry name" value="PK_Tyr_Ser-Thr"/>
    <property type="match status" value="1"/>
</dbReference>
<reference evidence="13" key="1">
    <citation type="submission" date="2018-01" db="EMBL/GenBank/DDBJ databases">
        <authorList>
            <person name="Mao J.F."/>
        </authorList>
    </citation>
    <scope>NUCLEOTIDE SEQUENCE</scope>
    <source>
        <strain evidence="13">Huo1</strain>
        <tissue evidence="13">Leaf</tissue>
    </source>
</reference>
<keyword evidence="7" id="KW-0067">ATP-binding</keyword>
<dbReference type="PROSITE" id="PS50011">
    <property type="entry name" value="PROTEIN_KINASE_DOM"/>
    <property type="match status" value="1"/>
</dbReference>
<dbReference type="EMBL" id="PNBA02000016">
    <property type="protein sequence ID" value="KAG6396753.1"/>
    <property type="molecule type" value="Genomic_DNA"/>
</dbReference>
<keyword evidence="14" id="KW-1185">Reference proteome</keyword>
<dbReference type="Gene3D" id="1.10.510.10">
    <property type="entry name" value="Transferase(Phosphotransferase) domain 1"/>
    <property type="match status" value="1"/>
</dbReference>
<dbReference type="Gene3D" id="3.80.10.10">
    <property type="entry name" value="Ribonuclease Inhibitor"/>
    <property type="match status" value="1"/>
</dbReference>
<dbReference type="AlphaFoldDB" id="A0A8X8WMC3"/>
<dbReference type="FunFam" id="3.80.10.10:FF:000234">
    <property type="entry name" value="Probable inactive receptor kinase RLK902"/>
    <property type="match status" value="1"/>
</dbReference>
<dbReference type="PANTHER" id="PTHR48010">
    <property type="entry name" value="OS05G0588300 PROTEIN"/>
    <property type="match status" value="1"/>
</dbReference>
<dbReference type="InterPro" id="IPR001245">
    <property type="entry name" value="Ser-Thr/Tyr_kinase_cat_dom"/>
</dbReference>
<evidence type="ECO:0000256" key="5">
    <source>
        <dbReference type="ARBA" id="ARBA00022737"/>
    </source>
</evidence>
<dbReference type="Pfam" id="PF00560">
    <property type="entry name" value="LRR_1"/>
    <property type="match status" value="3"/>
</dbReference>
<keyword evidence="9 10" id="KW-0472">Membrane</keyword>
<name>A0A8X8WMC3_SALSN</name>
<feature type="transmembrane region" description="Helical" evidence="10">
    <location>
        <begin position="243"/>
        <end position="266"/>
    </location>
</feature>
<dbReference type="InterPro" id="IPR013210">
    <property type="entry name" value="LRR_N_plant-typ"/>
</dbReference>
<dbReference type="InterPro" id="IPR000719">
    <property type="entry name" value="Prot_kinase_dom"/>
</dbReference>
<dbReference type="GO" id="GO:0004672">
    <property type="term" value="F:protein kinase activity"/>
    <property type="evidence" value="ECO:0007669"/>
    <property type="project" value="InterPro"/>
</dbReference>
<keyword evidence="6" id="KW-0547">Nucleotide-binding</keyword>
<feature type="signal peptide" evidence="11">
    <location>
        <begin position="1"/>
        <end position="20"/>
    </location>
</feature>
<evidence type="ECO:0000256" key="7">
    <source>
        <dbReference type="ARBA" id="ARBA00022840"/>
    </source>
</evidence>
<keyword evidence="4 11" id="KW-0732">Signal</keyword>
<evidence type="ECO:0000256" key="10">
    <source>
        <dbReference type="SAM" id="Phobius"/>
    </source>
</evidence>
<gene>
    <name evidence="13" type="ORF">SASPL_142910</name>
</gene>
<feature type="chain" id="PRO_5036498296" description="Protein kinase domain-containing protein" evidence="11">
    <location>
        <begin position="21"/>
        <end position="596"/>
    </location>
</feature>
<evidence type="ECO:0000256" key="4">
    <source>
        <dbReference type="ARBA" id="ARBA00022729"/>
    </source>
</evidence>
<comment type="subcellular location">
    <subcellularLocation>
        <location evidence="1">Membrane</location>
    </subcellularLocation>
</comment>
<evidence type="ECO:0000256" key="11">
    <source>
        <dbReference type="SAM" id="SignalP"/>
    </source>
</evidence>
<dbReference type="SUPFAM" id="SSF56112">
    <property type="entry name" value="Protein kinase-like (PK-like)"/>
    <property type="match status" value="1"/>
</dbReference>
<evidence type="ECO:0000256" key="1">
    <source>
        <dbReference type="ARBA" id="ARBA00004370"/>
    </source>
</evidence>
<dbReference type="InterPro" id="IPR050994">
    <property type="entry name" value="At_inactive_RLKs"/>
</dbReference>
<dbReference type="Gene3D" id="3.30.200.20">
    <property type="entry name" value="Phosphorylase Kinase, domain 1"/>
    <property type="match status" value="1"/>
</dbReference>
<evidence type="ECO:0000313" key="13">
    <source>
        <dbReference type="EMBL" id="KAG6396753.1"/>
    </source>
</evidence>
<dbReference type="PANTHER" id="PTHR48010:SF32">
    <property type="entry name" value="PROTEIN KINASE DOMAIN-CONTAINING PROTEIN"/>
    <property type="match status" value="1"/>
</dbReference>
<dbReference type="InterPro" id="IPR032675">
    <property type="entry name" value="LRR_dom_sf"/>
</dbReference>
<evidence type="ECO:0000313" key="14">
    <source>
        <dbReference type="Proteomes" id="UP000298416"/>
    </source>
</evidence>
<accession>A0A8X8WMC3</accession>
<proteinExistence type="predicted"/>
<evidence type="ECO:0000256" key="2">
    <source>
        <dbReference type="ARBA" id="ARBA00022614"/>
    </source>
</evidence>
<keyword evidence="5" id="KW-0677">Repeat</keyword>
<reference evidence="13" key="2">
    <citation type="submission" date="2020-08" db="EMBL/GenBank/DDBJ databases">
        <title>Plant Genome Project.</title>
        <authorList>
            <person name="Zhang R.-G."/>
        </authorList>
    </citation>
    <scope>NUCLEOTIDE SEQUENCE</scope>
    <source>
        <strain evidence="13">Huo1</strain>
        <tissue evidence="13">Leaf</tissue>
    </source>
</reference>
<dbReference type="InterPro" id="IPR011009">
    <property type="entry name" value="Kinase-like_dom_sf"/>
</dbReference>
<comment type="caution">
    <text evidence="13">The sequence shown here is derived from an EMBL/GenBank/DDBJ whole genome shotgun (WGS) entry which is preliminary data.</text>
</comment>
<keyword evidence="3 10" id="KW-0812">Transmembrane</keyword>
<dbReference type="Proteomes" id="UP000298416">
    <property type="component" value="Unassembled WGS sequence"/>
</dbReference>
<evidence type="ECO:0000256" key="6">
    <source>
        <dbReference type="ARBA" id="ARBA00022741"/>
    </source>
</evidence>
<dbReference type="OrthoDB" id="283575at2759"/>
<dbReference type="SUPFAM" id="SSF52058">
    <property type="entry name" value="L domain-like"/>
    <property type="match status" value="1"/>
</dbReference>
<keyword evidence="2" id="KW-0433">Leucine-rich repeat</keyword>
<dbReference type="Pfam" id="PF08263">
    <property type="entry name" value="LRRNT_2"/>
    <property type="match status" value="1"/>
</dbReference>
<dbReference type="GO" id="GO:0005524">
    <property type="term" value="F:ATP binding"/>
    <property type="evidence" value="ECO:0007669"/>
    <property type="project" value="UniProtKB-KW"/>
</dbReference>
<protein>
    <recommendedName>
        <fullName evidence="12">Protein kinase domain-containing protein</fullName>
    </recommendedName>
</protein>
<sequence>MSHHLFLFLFLFLHLLLSLAQVFSDIDADRSALLRLRAAVGGQTLRWNTTAGSSPCNSWRGVVCNATTNRVVELRLPASGLRRTLPPNSVGNLTQLRVLSLRNNALSGQLPSDLSSCTYLEDIHLQGNSFSGDIPDTFFTLTNLLRVNFAGNRFSGNLPTNFNNLTNLRTLYLENNTFTGPIPDWNNLINIRNFNISFNSDVTGSIPPALGNFSDQSFLGTSLCGRPLPSCPSNGENNLSDGAIAGIAIGSFSALLIILCIAFVLWKTYRSRKVLPHRSPAPRSPAGDIRTPDTEQYNWRNNEYSETKGSDGLVFLGKEDEVFSLQELLSASAEVMGKGTIGSTYKAYFESGIQVVVKRLKNVSVPEAEFRAKIEEVGSLLHRNLEPLRGYFYGTEEKLLVYHPMTKGSLAAALHSYGMSNQSLSLETRCRIAVGVASGIEYLHSVGSGTVHGNIRSSNVFITEDYEARVSEFGLAQLVGSSSSLNGYRAPEVLDTRVGSQKADVYGLGVLLLELLTGREPDGILTEEDVALPDWVQTVVEEKGTAAVIDPSLIGREESEDQVVELLLVALSCTSRQPSGRPSAADVVRRLRKICD</sequence>
<dbReference type="GO" id="GO:0016020">
    <property type="term" value="C:membrane"/>
    <property type="evidence" value="ECO:0007669"/>
    <property type="project" value="UniProtKB-SubCell"/>
</dbReference>
<evidence type="ECO:0000259" key="12">
    <source>
        <dbReference type="PROSITE" id="PS50011"/>
    </source>
</evidence>
<dbReference type="InterPro" id="IPR001611">
    <property type="entry name" value="Leu-rich_rpt"/>
</dbReference>
<evidence type="ECO:0000256" key="8">
    <source>
        <dbReference type="ARBA" id="ARBA00022989"/>
    </source>
</evidence>
<evidence type="ECO:0000256" key="3">
    <source>
        <dbReference type="ARBA" id="ARBA00022692"/>
    </source>
</evidence>
<keyword evidence="8 10" id="KW-1133">Transmembrane helix</keyword>
<evidence type="ECO:0000256" key="9">
    <source>
        <dbReference type="ARBA" id="ARBA00023136"/>
    </source>
</evidence>
<feature type="domain" description="Protein kinase" evidence="12">
    <location>
        <begin position="330"/>
        <end position="596"/>
    </location>
</feature>
<organism evidence="13">
    <name type="scientific">Salvia splendens</name>
    <name type="common">Scarlet sage</name>
    <dbReference type="NCBI Taxonomy" id="180675"/>
    <lineage>
        <taxon>Eukaryota</taxon>
        <taxon>Viridiplantae</taxon>
        <taxon>Streptophyta</taxon>
        <taxon>Embryophyta</taxon>
        <taxon>Tracheophyta</taxon>
        <taxon>Spermatophyta</taxon>
        <taxon>Magnoliopsida</taxon>
        <taxon>eudicotyledons</taxon>
        <taxon>Gunneridae</taxon>
        <taxon>Pentapetalae</taxon>
        <taxon>asterids</taxon>
        <taxon>lamiids</taxon>
        <taxon>Lamiales</taxon>
        <taxon>Lamiaceae</taxon>
        <taxon>Nepetoideae</taxon>
        <taxon>Mentheae</taxon>
        <taxon>Salviinae</taxon>
        <taxon>Salvia</taxon>
        <taxon>Salvia subgen. Calosphace</taxon>
        <taxon>core Calosphace</taxon>
    </lineage>
</organism>